<dbReference type="InterPro" id="IPR036770">
    <property type="entry name" value="Ankyrin_rpt-contain_sf"/>
</dbReference>
<dbReference type="SUPFAM" id="SSF48403">
    <property type="entry name" value="Ankyrin repeat"/>
    <property type="match status" value="1"/>
</dbReference>
<proteinExistence type="predicted"/>
<dbReference type="PANTHER" id="PTHR46586">
    <property type="entry name" value="ANKYRIN REPEAT-CONTAINING PROTEIN"/>
    <property type="match status" value="1"/>
</dbReference>
<dbReference type="Gene3D" id="1.25.40.20">
    <property type="entry name" value="Ankyrin repeat-containing domain"/>
    <property type="match status" value="2"/>
</dbReference>
<dbReference type="PANTHER" id="PTHR46586:SF3">
    <property type="entry name" value="ANKYRIN REPEAT-CONTAINING PROTEIN"/>
    <property type="match status" value="1"/>
</dbReference>
<evidence type="ECO:0000313" key="1">
    <source>
        <dbReference type="EMBL" id="ATZ81199.1"/>
    </source>
</evidence>
<dbReference type="Pfam" id="PF12796">
    <property type="entry name" value="Ank_2"/>
    <property type="match status" value="2"/>
</dbReference>
<evidence type="ECO:0000313" key="2">
    <source>
        <dbReference type="Proteomes" id="UP000240325"/>
    </source>
</evidence>
<keyword evidence="2" id="KW-1185">Reference proteome</keyword>
<dbReference type="InterPro" id="IPR052050">
    <property type="entry name" value="SecEffector_AnkRepeat"/>
</dbReference>
<organism evidence="1">
    <name type="scientific">Bodo saltans virus</name>
    <dbReference type="NCBI Taxonomy" id="2024608"/>
    <lineage>
        <taxon>Viruses</taxon>
        <taxon>Varidnaviria</taxon>
        <taxon>Bamfordvirae</taxon>
        <taxon>Nucleocytoviricota</taxon>
        <taxon>Megaviricetes</taxon>
        <taxon>Imitervirales</taxon>
        <taxon>Mimiviridae</taxon>
        <taxon>Klosneuvirinae</taxon>
        <taxon>Theiavirus</taxon>
        <taxon>Theiavirus salishense</taxon>
    </lineage>
</organism>
<dbReference type="Proteomes" id="UP000240325">
    <property type="component" value="Segment"/>
</dbReference>
<sequence>MLKINWITHIQLYDNLIEGKFIDAAKFDCLLEEITTFASENDLNDLIVDGKVEILFKNPKICEIFEMIGFNQMKIKNISDKFINLAIKKTRNKFTFDNKYKNEKGEFYKFYKNMILTTCFGSKDKCYECYIASKNGHLECLKYLHENGYYWDSWISTIAAENGHLECLKYAHENNCPWNINTCMNAAYNGHLECLKYAHENGCPWNEYTCLNAAGNGHLECLKYAHENNCPWDLYTCINAVYDGYLDCLQYAHENGCPWNCDTCSCAAQNGHLKCLKYAHENGCFWNSDTCTYAAQNGHLECLKYAYENGCPWNEFMRVKNELKYDSKCLKYFAELLQNYAHENNYFDRFYNIKSVVIQYNDE</sequence>
<protein>
    <submittedName>
        <fullName evidence="1">Ankyrin repeat domain-containing protein</fullName>
    </submittedName>
</protein>
<dbReference type="EMBL" id="MF782455">
    <property type="protein sequence ID" value="ATZ81199.1"/>
    <property type="molecule type" value="Genomic_DNA"/>
</dbReference>
<accession>A0A2H4UWK7</accession>
<reference evidence="1" key="1">
    <citation type="journal article" date="2017" name="Elife">
        <title>The kinetoplastid-infecting Bodo saltans virus (BsV), a window into the most abundant giant viruses in the sea.</title>
        <authorList>
            <person name="Deeg C.M."/>
            <person name="Chow C.-E.T."/>
            <person name="Suttle C.A."/>
        </authorList>
    </citation>
    <scope>NUCLEOTIDE SEQUENCE</scope>
    <source>
        <strain evidence="1">NG1</strain>
    </source>
</reference>
<dbReference type="InterPro" id="IPR002110">
    <property type="entry name" value="Ankyrin_rpt"/>
</dbReference>
<gene>
    <name evidence="1" type="ORF">BMW23_1156</name>
</gene>
<name>A0A2H4UWK7_9VIRU</name>